<keyword evidence="1" id="KW-0645">Protease</keyword>
<dbReference type="GO" id="GO:0005886">
    <property type="term" value="C:plasma membrane"/>
    <property type="evidence" value="ECO:0007669"/>
    <property type="project" value="UniProtKB-SubCell"/>
</dbReference>
<keyword evidence="5" id="KW-1185">Reference proteome</keyword>
<dbReference type="GO" id="GO:0030436">
    <property type="term" value="P:asexual sporulation"/>
    <property type="evidence" value="ECO:0007669"/>
    <property type="project" value="InterPro"/>
</dbReference>
<dbReference type="RefSeq" id="WP_008412324.1">
    <property type="nucleotide sequence ID" value="NZ_CAOS01000012.1"/>
</dbReference>
<dbReference type="EMBL" id="CAOS01000012">
    <property type="protein sequence ID" value="CCO08736.1"/>
    <property type="molecule type" value="Genomic_DNA"/>
</dbReference>
<keyword evidence="1" id="KW-0064">Aspartyl protease</keyword>
<dbReference type="NCBIfam" id="TIGR02854">
    <property type="entry name" value="spore_II_GA"/>
    <property type="match status" value="1"/>
</dbReference>
<dbReference type="OrthoDB" id="2690199at2"/>
<dbReference type="Pfam" id="PF03419">
    <property type="entry name" value="Peptidase_U4"/>
    <property type="match status" value="1"/>
</dbReference>
<comment type="subcellular location">
    <subcellularLocation>
        <location evidence="1">Cell membrane</location>
    </subcellularLocation>
</comment>
<dbReference type="AlphaFoldDB" id="K8EJI5"/>
<feature type="transmembrane region" description="Helical" evidence="3">
    <location>
        <begin position="64"/>
        <end position="84"/>
    </location>
</feature>
<protein>
    <recommendedName>
        <fullName evidence="1">Sporulation sigma-E factor-processing peptidase</fullName>
        <ecNumber evidence="1">3.4.23.-</ecNumber>
    </recommendedName>
    <alternativeName>
        <fullName evidence="1">Membrane-associated aspartic protease</fullName>
    </alternativeName>
    <alternativeName>
        <fullName evidence="1">Stage II sporulation protein GA</fullName>
    </alternativeName>
</protein>
<keyword evidence="1" id="KW-1003">Cell membrane</keyword>
<dbReference type="GO" id="GO:0030435">
    <property type="term" value="P:sporulation resulting in formation of a cellular spore"/>
    <property type="evidence" value="ECO:0007669"/>
    <property type="project" value="UniProtKB-KW"/>
</dbReference>
<dbReference type="InterPro" id="IPR005081">
    <property type="entry name" value="SpoIIGA"/>
</dbReference>
<keyword evidence="3" id="KW-1133">Transmembrane helix</keyword>
<evidence type="ECO:0000256" key="2">
    <source>
        <dbReference type="PIRSR" id="PIRSR018571-1"/>
    </source>
</evidence>
<feature type="transmembrane region" description="Helical" evidence="3">
    <location>
        <begin position="91"/>
        <end position="112"/>
    </location>
</feature>
<feature type="active site" evidence="2">
    <location>
        <position position="182"/>
    </location>
</feature>
<dbReference type="Proteomes" id="UP000009315">
    <property type="component" value="Unassembled WGS sequence"/>
</dbReference>
<dbReference type="PIRSF" id="PIRSF018571">
    <property type="entry name" value="SpoIIGA"/>
    <property type="match status" value="1"/>
</dbReference>
<gene>
    <name evidence="4" type="ORF">DESHY_50044</name>
</gene>
<keyword evidence="3" id="KW-0812">Transmembrane</keyword>
<proteinExistence type="inferred from homology"/>
<organism evidence="4 5">
    <name type="scientific">Desulforamulus hydrothermalis Lam5 = DSM 18033</name>
    <dbReference type="NCBI Taxonomy" id="1121428"/>
    <lineage>
        <taxon>Bacteria</taxon>
        <taxon>Bacillati</taxon>
        <taxon>Bacillota</taxon>
        <taxon>Clostridia</taxon>
        <taxon>Eubacteriales</taxon>
        <taxon>Peptococcaceae</taxon>
        <taxon>Desulforamulus</taxon>
    </lineage>
</organism>
<dbReference type="GO" id="GO:0006508">
    <property type="term" value="P:proteolysis"/>
    <property type="evidence" value="ECO:0007669"/>
    <property type="project" value="UniProtKB-KW"/>
</dbReference>
<feature type="transmembrane region" description="Helical" evidence="3">
    <location>
        <begin position="37"/>
        <end position="58"/>
    </location>
</feature>
<evidence type="ECO:0000313" key="4">
    <source>
        <dbReference type="EMBL" id="CCO08736.1"/>
    </source>
</evidence>
<name>K8EJI5_9FIRM</name>
<feature type="transmembrane region" description="Helical" evidence="3">
    <location>
        <begin position="6"/>
        <end position="25"/>
    </location>
</feature>
<dbReference type="EC" id="3.4.23.-" evidence="1"/>
<evidence type="ECO:0000256" key="1">
    <source>
        <dbReference type="PIRNR" id="PIRNR018571"/>
    </source>
</evidence>
<evidence type="ECO:0000313" key="5">
    <source>
        <dbReference type="Proteomes" id="UP000009315"/>
    </source>
</evidence>
<feature type="transmembrane region" description="Helical" evidence="3">
    <location>
        <begin position="132"/>
        <end position="150"/>
    </location>
</feature>
<keyword evidence="1" id="KW-0378">Hydrolase</keyword>
<sequence>MRQVVYLDEIILVNLVMNFTVLWLTSRLNVTPAGSPVRLLSAAAIGCLYALAIFVPGFNLAGSFWAKLLTAALMVLIAFGYTSWQKFMRNFLWFILIGFTVGGIAAGLHYLGQNITVVQFKGPLADMSYHKWLILTCTVLCCLGAGKWGIDSRLRQLHLKAVKIPLTVTLWGKSVSLEALVDTGNRLMEPLSRHPVVIVEYEVLQPLLPAEICGLFQSGKTKDGSHMMLSLAQTSYAKRLRLIPFHAVGSEHGMLLGIQPDNIEIFYQDKQQRVKDVVVGIYDQRLSPETAYRALLHPQLLAS</sequence>
<reference evidence="4 5" key="1">
    <citation type="journal article" date="2013" name="Genome Announc.">
        <title>Genome Sequence of the Sulfate-Reducing Bacterium Desulfotomaculum hydrothermale Lam5(T).</title>
        <authorList>
            <person name="Amin O."/>
            <person name="Fardeau M.L."/>
            <person name="Valette O."/>
            <person name="Hirschler-Rea A."/>
            <person name="Barbe V."/>
            <person name="Medigue C."/>
            <person name="Vacherie B."/>
            <person name="Ollivier B."/>
            <person name="Bertin P.N."/>
            <person name="Dolla A."/>
        </authorList>
    </citation>
    <scope>NUCLEOTIDE SEQUENCE [LARGE SCALE GENOMIC DNA]</scope>
    <source>
        <strain evidence="5">Lam5 / DSM 18033</strain>
    </source>
</reference>
<evidence type="ECO:0000256" key="3">
    <source>
        <dbReference type="SAM" id="Phobius"/>
    </source>
</evidence>
<comment type="function">
    <text evidence="1">Probable aspartic protease that is responsible for the proteolytic cleavage of the RNA polymerase sigma E factor (SigE/spoIIGB) to yield the active peptide in the mother cell during sporulation. Responds to a signal from the forespore that is triggered by the extracellular signal protein SpoIIR.</text>
</comment>
<dbReference type="STRING" id="1121428.DESHY_50044"/>
<keyword evidence="1 3" id="KW-0472">Membrane</keyword>
<keyword evidence="1" id="KW-0749">Sporulation</keyword>
<comment type="caution">
    <text evidence="4">The sequence shown here is derived from an EMBL/GenBank/DDBJ whole genome shotgun (WGS) entry which is preliminary data.</text>
</comment>
<dbReference type="GO" id="GO:0004190">
    <property type="term" value="F:aspartic-type endopeptidase activity"/>
    <property type="evidence" value="ECO:0007669"/>
    <property type="project" value="UniProtKB-KW"/>
</dbReference>
<accession>K8EJI5</accession>
<comment type="similarity">
    <text evidence="1">Belongs to the peptidase U4 family.</text>
</comment>
<dbReference type="eggNOG" id="ENOG50301AF">
    <property type="taxonomic scope" value="Bacteria"/>
</dbReference>